<evidence type="ECO:0000256" key="1">
    <source>
        <dbReference type="SAM" id="MobiDB-lite"/>
    </source>
</evidence>
<feature type="compositionally biased region" description="Polar residues" evidence="1">
    <location>
        <begin position="1"/>
        <end position="22"/>
    </location>
</feature>
<sequence>MNSFKSEATALNSTKPRPAQQQERLRKCSSALLAGALTGGGQPRPVDLEDSQLPLLDGNLYCWEKSVLGFRRAILRRRLQASRNLNSNKESIQSENAPSEAAEEITGPCSNGKKRARTTVDEVEQEQHVTKKRNTSTTASSPEIKSIPPFERSSGEEIPRSKASKPTSLPASTNELLSQVEEEIIRRVCGREDEPTTPCSHRPSWNPAEGGRIAQAFLVYGVPDTTEITKSLLAVIAEADSTDGSQSVVTTSTSMEDRQSLSTDSHLSAHDLRNDMIGSTDFRSSSLAPSQWSIPGEEASQHNCSYAAATDESDMGFGASQVSLEPNDCFGKQDCVASQRFSTSGRKHTESFGSSLLAETVQSPIIQDSLVFGMDMLTPINPSDLEDLF</sequence>
<feature type="compositionally biased region" description="Polar residues" evidence="1">
    <location>
        <begin position="88"/>
        <end position="97"/>
    </location>
</feature>
<name>A0A7S2VFL2_9STRA</name>
<gene>
    <name evidence="2" type="ORF">APAL1065_LOCUS6078</name>
</gene>
<accession>A0A7S2VFL2</accession>
<organism evidence="2">
    <name type="scientific">Entomoneis paludosa</name>
    <dbReference type="NCBI Taxonomy" id="265537"/>
    <lineage>
        <taxon>Eukaryota</taxon>
        <taxon>Sar</taxon>
        <taxon>Stramenopiles</taxon>
        <taxon>Ochrophyta</taxon>
        <taxon>Bacillariophyta</taxon>
        <taxon>Bacillariophyceae</taxon>
        <taxon>Bacillariophycidae</taxon>
        <taxon>Entomoneidaceae</taxon>
        <taxon>Entomoneis</taxon>
    </lineage>
</organism>
<reference evidence="2" key="1">
    <citation type="submission" date="2021-01" db="EMBL/GenBank/DDBJ databases">
        <authorList>
            <person name="Corre E."/>
            <person name="Pelletier E."/>
            <person name="Niang G."/>
            <person name="Scheremetjew M."/>
            <person name="Finn R."/>
            <person name="Kale V."/>
            <person name="Holt S."/>
            <person name="Cochrane G."/>
            <person name="Meng A."/>
            <person name="Brown T."/>
            <person name="Cohen L."/>
        </authorList>
    </citation>
    <scope>NUCLEOTIDE SEQUENCE</scope>
    <source>
        <strain evidence="2">CCMP125</strain>
    </source>
</reference>
<proteinExistence type="predicted"/>
<dbReference type="AlphaFoldDB" id="A0A7S2VFL2"/>
<feature type="compositionally biased region" description="Polar residues" evidence="1">
    <location>
        <begin position="242"/>
        <end position="266"/>
    </location>
</feature>
<dbReference type="EMBL" id="HBHT01009088">
    <property type="protein sequence ID" value="CAD9952777.1"/>
    <property type="molecule type" value="Transcribed_RNA"/>
</dbReference>
<protein>
    <submittedName>
        <fullName evidence="2">Uncharacterized protein</fullName>
    </submittedName>
</protein>
<feature type="region of interest" description="Disordered" evidence="1">
    <location>
        <begin position="88"/>
        <end position="175"/>
    </location>
</feature>
<evidence type="ECO:0000313" key="2">
    <source>
        <dbReference type="EMBL" id="CAD9952777.1"/>
    </source>
</evidence>
<feature type="region of interest" description="Disordered" evidence="1">
    <location>
        <begin position="241"/>
        <end position="270"/>
    </location>
</feature>
<feature type="compositionally biased region" description="Polar residues" evidence="1">
    <location>
        <begin position="164"/>
        <end position="175"/>
    </location>
</feature>
<feature type="region of interest" description="Disordered" evidence="1">
    <location>
        <begin position="1"/>
        <end position="27"/>
    </location>
</feature>